<dbReference type="InterPro" id="IPR000808">
    <property type="entry name" value="Mrp-like_CS"/>
</dbReference>
<organism evidence="10 11">
    <name type="scientific">Thermoanaerobacter thermohydrosulfuricus</name>
    <name type="common">Clostridium thermohydrosulfuricum</name>
    <dbReference type="NCBI Taxonomy" id="1516"/>
    <lineage>
        <taxon>Bacteria</taxon>
        <taxon>Bacillati</taxon>
        <taxon>Bacillota</taxon>
        <taxon>Clostridia</taxon>
        <taxon>Thermoanaerobacterales</taxon>
        <taxon>Thermoanaerobacteraceae</taxon>
        <taxon>Thermoanaerobacter</taxon>
    </lineage>
</organism>
<keyword evidence="3 8" id="KW-0479">Metal-binding</keyword>
<dbReference type="GO" id="GO:0005524">
    <property type="term" value="F:ATP binding"/>
    <property type="evidence" value="ECO:0007669"/>
    <property type="project" value="UniProtKB-UniRule"/>
</dbReference>
<dbReference type="InterPro" id="IPR027417">
    <property type="entry name" value="P-loop_NTPase"/>
</dbReference>
<dbReference type="Gene3D" id="3.30.300.130">
    <property type="entry name" value="Fe-S cluster assembly (FSCA)"/>
    <property type="match status" value="1"/>
</dbReference>
<keyword evidence="7 8" id="KW-0411">Iron-sulfur</keyword>
<dbReference type="GO" id="GO:0046872">
    <property type="term" value="F:metal ion binding"/>
    <property type="evidence" value="ECO:0007669"/>
    <property type="project" value="UniProtKB-KW"/>
</dbReference>
<comment type="function">
    <text evidence="8">Binds and transfers iron-sulfur (Fe-S) clusters to target apoproteins. Can hydrolyze ATP.</text>
</comment>
<reference evidence="10 11" key="1">
    <citation type="submission" date="2016-10" db="EMBL/GenBank/DDBJ databases">
        <authorList>
            <person name="de Groot N.N."/>
        </authorList>
    </citation>
    <scope>NUCLEOTIDE SEQUENCE [LARGE SCALE GENOMIC DNA]</scope>
    <source>
        <strain evidence="10 11">DSM 569</strain>
    </source>
</reference>
<feature type="binding site" evidence="8">
    <location>
        <begin position="130"/>
        <end position="137"/>
    </location>
    <ligand>
        <name>ATP</name>
        <dbReference type="ChEBI" id="CHEBI:30616"/>
    </ligand>
</feature>
<dbReference type="SUPFAM" id="SSF52540">
    <property type="entry name" value="P-loop containing nucleoside triphosphate hydrolases"/>
    <property type="match status" value="1"/>
</dbReference>
<dbReference type="GO" id="GO:0051539">
    <property type="term" value="F:4 iron, 4 sulfur cluster binding"/>
    <property type="evidence" value="ECO:0007669"/>
    <property type="project" value="TreeGrafter"/>
</dbReference>
<dbReference type="PANTHER" id="PTHR42961:SF2">
    <property type="entry name" value="IRON-SULFUR PROTEIN NUBPL"/>
    <property type="match status" value="1"/>
</dbReference>
<sequence>MIIYYNINVNKKIPMGGIELLTQEQVLNALRKVYDPEIGRSIVDLDMVRNIQIEGDKVTIDINLIVKGCPLQDTIKKDAIEEVSKLEGVSEVIVNLGSMTEEERQNLARKLSGGRKPIFENTRVIVVGSGKGGVGKSTVAVNLAVGLARLGFKVGLLDADVLGFSVPRLLGIVDERPYALDEHTILPLERFGIKVISMGNFTDEDTPLIWRGPLLSGVLDQFFNDVYWGELDYLVLDLPPGTGDIPLTVMQKLPESKFVLVTTPQASASHVAGRIGYMAKKVNLEVIGIVENMSYFECPNCHQRYNIFGEGETEKLAQDLGTEILVKIPITVKVRELSDVGIPPALDDGPEGLPYIELAEKVVEKVRPIK</sequence>
<dbReference type="GO" id="GO:0140663">
    <property type="term" value="F:ATP-dependent FeS chaperone activity"/>
    <property type="evidence" value="ECO:0007669"/>
    <property type="project" value="InterPro"/>
</dbReference>
<keyword evidence="4 8" id="KW-0547">Nucleotide-binding</keyword>
<dbReference type="GO" id="GO:0016226">
    <property type="term" value="P:iron-sulfur cluster assembly"/>
    <property type="evidence" value="ECO:0007669"/>
    <property type="project" value="InterPro"/>
</dbReference>
<dbReference type="Pfam" id="PF01883">
    <property type="entry name" value="FeS_assembly_P"/>
    <property type="match status" value="1"/>
</dbReference>
<feature type="domain" description="MIP18 family-like" evidence="9">
    <location>
        <begin position="24"/>
        <end position="92"/>
    </location>
</feature>
<evidence type="ECO:0000256" key="1">
    <source>
        <dbReference type="ARBA" id="ARBA00007352"/>
    </source>
</evidence>
<comment type="subunit">
    <text evidence="8">Homodimer.</text>
</comment>
<evidence type="ECO:0000256" key="3">
    <source>
        <dbReference type="ARBA" id="ARBA00022723"/>
    </source>
</evidence>
<evidence type="ECO:0000256" key="6">
    <source>
        <dbReference type="ARBA" id="ARBA00023004"/>
    </source>
</evidence>
<accession>A0A1G7TCJ9</accession>
<keyword evidence="5 8" id="KW-0067">ATP-binding</keyword>
<evidence type="ECO:0000313" key="11">
    <source>
        <dbReference type="Proteomes" id="UP000183404"/>
    </source>
</evidence>
<keyword evidence="8" id="KW-0378">Hydrolase</keyword>
<evidence type="ECO:0000256" key="5">
    <source>
        <dbReference type="ARBA" id="ARBA00022840"/>
    </source>
</evidence>
<dbReference type="Gene3D" id="3.40.50.300">
    <property type="entry name" value="P-loop containing nucleotide triphosphate hydrolases"/>
    <property type="match status" value="1"/>
</dbReference>
<dbReference type="SUPFAM" id="SSF117916">
    <property type="entry name" value="Fe-S cluster assembly (FSCA) domain-like"/>
    <property type="match status" value="1"/>
</dbReference>
<gene>
    <name evidence="10" type="ORF">SAMN04244560_02159</name>
</gene>
<dbReference type="InterPro" id="IPR019591">
    <property type="entry name" value="Mrp/NBP35_ATP-bd"/>
</dbReference>
<dbReference type="FunFam" id="3.40.50.300:FF:001119">
    <property type="entry name" value="Iron-sulfur cluster carrier protein"/>
    <property type="match status" value="1"/>
</dbReference>
<dbReference type="Pfam" id="PF10609">
    <property type="entry name" value="ParA"/>
    <property type="match status" value="1"/>
</dbReference>
<dbReference type="InterPro" id="IPR033756">
    <property type="entry name" value="YlxH/NBP35"/>
</dbReference>
<comment type="similarity">
    <text evidence="1">In the N-terminal section; belongs to the MIP18 family.</text>
</comment>
<dbReference type="GO" id="GO:0016887">
    <property type="term" value="F:ATP hydrolysis activity"/>
    <property type="evidence" value="ECO:0007669"/>
    <property type="project" value="UniProtKB-UniRule"/>
</dbReference>
<dbReference type="InterPro" id="IPR002744">
    <property type="entry name" value="MIP18-like"/>
</dbReference>
<proteinExistence type="inferred from homology"/>
<dbReference type="PROSITE" id="PS01215">
    <property type="entry name" value="MRP"/>
    <property type="match status" value="1"/>
</dbReference>
<dbReference type="Proteomes" id="UP000183404">
    <property type="component" value="Unassembled WGS sequence"/>
</dbReference>
<dbReference type="EMBL" id="FNBS01000063">
    <property type="protein sequence ID" value="SDG32822.1"/>
    <property type="molecule type" value="Genomic_DNA"/>
</dbReference>
<evidence type="ECO:0000256" key="4">
    <source>
        <dbReference type="ARBA" id="ARBA00022741"/>
    </source>
</evidence>
<evidence type="ECO:0000256" key="8">
    <source>
        <dbReference type="HAMAP-Rule" id="MF_02040"/>
    </source>
</evidence>
<evidence type="ECO:0000256" key="2">
    <source>
        <dbReference type="ARBA" id="ARBA00008205"/>
    </source>
</evidence>
<dbReference type="AlphaFoldDB" id="A0A1G7TCJ9"/>
<evidence type="ECO:0000259" key="9">
    <source>
        <dbReference type="Pfam" id="PF01883"/>
    </source>
</evidence>
<keyword evidence="6 8" id="KW-0408">Iron</keyword>
<dbReference type="PANTHER" id="PTHR42961">
    <property type="entry name" value="IRON-SULFUR PROTEIN NUBPL"/>
    <property type="match status" value="1"/>
</dbReference>
<dbReference type="CDD" id="cd02037">
    <property type="entry name" value="Mrp_NBP35"/>
    <property type="match status" value="1"/>
</dbReference>
<dbReference type="InterPro" id="IPR044304">
    <property type="entry name" value="NUBPL-like"/>
</dbReference>
<dbReference type="HAMAP" id="MF_02040">
    <property type="entry name" value="Mrp_NBP35"/>
    <property type="match status" value="1"/>
</dbReference>
<dbReference type="RefSeq" id="WP_209442464.1">
    <property type="nucleotide sequence ID" value="NZ_FNBS01000063.1"/>
</dbReference>
<evidence type="ECO:0000256" key="7">
    <source>
        <dbReference type="ARBA" id="ARBA00023014"/>
    </source>
</evidence>
<comment type="similarity">
    <text evidence="8">Belongs to the Mrp/NBP35 ATP-binding proteins family.</text>
</comment>
<comment type="similarity">
    <text evidence="2">In the C-terminal section; belongs to the Mrp/NBP35 ATP-binding proteins family.</text>
</comment>
<dbReference type="InterPro" id="IPR034904">
    <property type="entry name" value="FSCA_dom_sf"/>
</dbReference>
<protein>
    <recommendedName>
        <fullName evidence="8">Iron-sulfur cluster carrier protein</fullName>
    </recommendedName>
</protein>
<evidence type="ECO:0000313" key="10">
    <source>
        <dbReference type="EMBL" id="SDG32822.1"/>
    </source>
</evidence>
<name>A0A1G7TCJ9_THETY</name>